<dbReference type="Gene3D" id="3.20.20.150">
    <property type="entry name" value="Divalent-metal-dependent TIM barrel enzymes"/>
    <property type="match status" value="1"/>
</dbReference>
<feature type="domain" description="Xylose isomerase-like TIM barrel" evidence="1">
    <location>
        <begin position="28"/>
        <end position="204"/>
    </location>
</feature>
<evidence type="ECO:0008006" key="5">
    <source>
        <dbReference type="Google" id="ProtNLM"/>
    </source>
</evidence>
<evidence type="ECO:0000313" key="4">
    <source>
        <dbReference type="Proteomes" id="UP000434172"/>
    </source>
</evidence>
<dbReference type="Pfam" id="PF18224">
    <property type="entry name" value="ToxB_N"/>
    <property type="match status" value="1"/>
</dbReference>
<feature type="domain" description="ToxB-like N-terminal ascomycota" evidence="2">
    <location>
        <begin position="312"/>
        <end position="371"/>
    </location>
</feature>
<dbReference type="SUPFAM" id="SSF51658">
    <property type="entry name" value="Xylose isomerase-like"/>
    <property type="match status" value="1"/>
</dbReference>
<accession>A0A8H3W5H3</accession>
<dbReference type="InterPro" id="IPR041450">
    <property type="entry name" value="ToxB-like_N_ascomy"/>
</dbReference>
<dbReference type="Pfam" id="PF01261">
    <property type="entry name" value="AP_endonuc_2"/>
    <property type="match status" value="1"/>
</dbReference>
<sequence length="376" mass="42537">MPNITRFRTTWGIPPGDNFATWRQLFPELKAKGYTGVEIDYRAVKTEDLPELRKLLDESGLQFIAQIMSSWPGYEGPRPPGLTPKDHLDFYRKQLERAKILKPVKVNAQSGSDIWTPDQSVEFYQGTFKIDEELGFAGKVTHETHRNRSLYHPYVAKYVLDRVPNLRITADISHWAVVGERLLDVSEEDIAVLESVIPHVHHIHARIGTTQSSQCPDPSNPIYNDEREFFEKLWVKIVQNAVKTRGDDFQVTFTPEYGPYPYHPHFGPRIYTEVADTEGVRLEKLFHAALDEVYLALCLLASYTGLAAAAGCQVELLNINQAVVGTGCVQMNYYANIYDSITRAGYTVNANNNCGLSFSGSQRIPDGYSLRRVGYC</sequence>
<gene>
    <name evidence="3" type="ORF">GQ607_014139</name>
</gene>
<name>A0A8H3W5H3_9PEZI</name>
<dbReference type="InterPro" id="IPR013022">
    <property type="entry name" value="Xyl_isomerase-like_TIM-brl"/>
</dbReference>
<keyword evidence="4" id="KW-1185">Reference proteome</keyword>
<dbReference type="EMBL" id="WOWK01000107">
    <property type="protein sequence ID" value="KAF0318588.1"/>
    <property type="molecule type" value="Genomic_DNA"/>
</dbReference>
<dbReference type="Gene3D" id="2.10.70.110">
    <property type="match status" value="1"/>
</dbReference>
<evidence type="ECO:0000313" key="3">
    <source>
        <dbReference type="EMBL" id="KAF0318588.1"/>
    </source>
</evidence>
<proteinExistence type="predicted"/>
<protein>
    <recommendedName>
        <fullName evidence="5">Xylose isomerase-like TIM barrel domain-containing protein</fullName>
    </recommendedName>
</protein>
<dbReference type="InterPro" id="IPR036237">
    <property type="entry name" value="Xyl_isomerase-like_sf"/>
</dbReference>
<evidence type="ECO:0000259" key="2">
    <source>
        <dbReference type="Pfam" id="PF18224"/>
    </source>
</evidence>
<evidence type="ECO:0000259" key="1">
    <source>
        <dbReference type="Pfam" id="PF01261"/>
    </source>
</evidence>
<dbReference type="AlphaFoldDB" id="A0A8H3W5H3"/>
<dbReference type="Proteomes" id="UP000434172">
    <property type="component" value="Unassembled WGS sequence"/>
</dbReference>
<comment type="caution">
    <text evidence="3">The sequence shown here is derived from an EMBL/GenBank/DDBJ whole genome shotgun (WGS) entry which is preliminary data.</text>
</comment>
<dbReference type="OrthoDB" id="9971575at2759"/>
<organism evidence="3 4">
    <name type="scientific">Colletotrichum asianum</name>
    <dbReference type="NCBI Taxonomy" id="702518"/>
    <lineage>
        <taxon>Eukaryota</taxon>
        <taxon>Fungi</taxon>
        <taxon>Dikarya</taxon>
        <taxon>Ascomycota</taxon>
        <taxon>Pezizomycotina</taxon>
        <taxon>Sordariomycetes</taxon>
        <taxon>Hypocreomycetidae</taxon>
        <taxon>Glomerellales</taxon>
        <taxon>Glomerellaceae</taxon>
        <taxon>Colletotrichum</taxon>
        <taxon>Colletotrichum gloeosporioides species complex</taxon>
    </lineage>
</organism>
<reference evidence="3 4" key="1">
    <citation type="submission" date="2019-12" db="EMBL/GenBank/DDBJ databases">
        <title>A genome sequence resource for the geographically widespread anthracnose pathogen Colletotrichum asianum.</title>
        <authorList>
            <person name="Meng Y."/>
        </authorList>
    </citation>
    <scope>NUCLEOTIDE SEQUENCE [LARGE SCALE GENOMIC DNA]</scope>
    <source>
        <strain evidence="3 4">ICMP 18580</strain>
    </source>
</reference>